<keyword evidence="1" id="KW-0472">Membrane</keyword>
<organism evidence="2 3">
    <name type="scientific">Marinomonas primoryensis</name>
    <dbReference type="NCBI Taxonomy" id="178399"/>
    <lineage>
        <taxon>Bacteria</taxon>
        <taxon>Pseudomonadati</taxon>
        <taxon>Pseudomonadota</taxon>
        <taxon>Gammaproteobacteria</taxon>
        <taxon>Oceanospirillales</taxon>
        <taxon>Oceanospirillaceae</taxon>
        <taxon>Marinomonas</taxon>
    </lineage>
</organism>
<feature type="transmembrane region" description="Helical" evidence="1">
    <location>
        <begin position="14"/>
        <end position="32"/>
    </location>
</feature>
<dbReference type="EMBL" id="CP054301">
    <property type="protein sequence ID" value="QKK79500.1"/>
    <property type="molecule type" value="Genomic_DNA"/>
</dbReference>
<accession>A0A859CYE6</accession>
<protein>
    <submittedName>
        <fullName evidence="2">Putative membrane protein</fullName>
    </submittedName>
</protein>
<dbReference type="AlphaFoldDB" id="A0A859CYE6"/>
<name>A0A859CYE6_9GAMM</name>
<evidence type="ECO:0000313" key="3">
    <source>
        <dbReference type="Proteomes" id="UP000509371"/>
    </source>
</evidence>
<proteinExistence type="predicted"/>
<evidence type="ECO:0000313" key="2">
    <source>
        <dbReference type="EMBL" id="QKK79500.1"/>
    </source>
</evidence>
<dbReference type="Proteomes" id="UP000509371">
    <property type="component" value="Chromosome"/>
</dbReference>
<dbReference type="KEGG" id="mpri:MP3633_0764"/>
<keyword evidence="1" id="KW-1133">Transmembrane helix</keyword>
<sequence length="49" mass="5927">MGFLSLTKVIDNNAMIFNIFCIFLKKFFLILYQKFWYQELSNRVQGTLE</sequence>
<evidence type="ECO:0000256" key="1">
    <source>
        <dbReference type="SAM" id="Phobius"/>
    </source>
</evidence>
<gene>
    <name evidence="2" type="ORF">MP3633_0764</name>
</gene>
<keyword evidence="1" id="KW-0812">Transmembrane</keyword>
<reference evidence="2 3" key="1">
    <citation type="submission" date="2020-06" db="EMBL/GenBank/DDBJ databases">
        <authorList>
            <person name="Voronona O.L."/>
            <person name="Aksenova E.I."/>
            <person name="Kunda M.S."/>
            <person name="Semenov A.N."/>
            <person name="Ryzhova N."/>
        </authorList>
    </citation>
    <scope>NUCLEOTIDE SEQUENCE [LARGE SCALE GENOMIC DNA]</scope>
    <source>
        <strain evidence="2 3">MPKMM3633</strain>
    </source>
</reference>